<dbReference type="InterPro" id="IPR011989">
    <property type="entry name" value="ARM-like"/>
</dbReference>
<dbReference type="InterPro" id="IPR016024">
    <property type="entry name" value="ARM-type_fold"/>
</dbReference>
<dbReference type="SUPFAM" id="SSF48371">
    <property type="entry name" value="ARM repeat"/>
    <property type="match status" value="1"/>
</dbReference>
<sequence>MSSRSTKLRTEWKEKEPEKYQAYLERQRLASKRRRDEKKEKFANEVLTRAMEEDREREKALRRERDRRYREKKAAEAGRRIQKRRQSQPAKTGAKHRCDMTPDEQRQHDAQVRTAYNHQLSHQKRTALRKKNRERMRAARQKARAPNEDVAVQETVGGVVNIIKKLPKTLLNVSSKVFYTNNEVARSLPHKRYTTKHGPAFVMIVTIKGAHRMFVNRHPQLSVGLTKFASLRPKNVRKMGSVEALTCLCLYCQNVKDLLAEMELDLKQPVRGTSFAEHLFTAYWQQNQYKYAINTLMPGEVLLIEDFAENRKATYAAEVKSAHFGKQQITLHPIVAYIKNDEYQLIRHSLMFISNDIGHDFHMVNKFTDMALAFLKEETEVESVIIYSDGCAGQYKGKGTFADLILMSGMRVQRAFFGSEHGKGEADGETGVLSQAMDRAVRSGTNISSARDLYQWATSTLSKAEGLHRRTFFYVPQEDINRNRPYTDIATVPGTRKMHQVVRLADYVIKSRSLACFCCACRADNASRCINKLHVGDFTTHQLKLNSISVNEAETAHDTSSAISPSEEPLQDGVIQIGKMRSAVRRLVESTQAVQALASIVKVDNKALVLKGLRTLSEFSALCCSAQFAAQVLAAKAEEKLVNHAEDDNTDIAYFSLCLIFRLCDQGLVRPSLGAAGLVTLLLRLMSSTQPHVNRVSVLNALCLCSKDSVNRNRMEDSGALTIFMSVLKGKEETLCHEEECKKLNQSRRKSKTLKSSQFNVLYDRIISTLVNYIYHNESFKRLLNLGLVDILVQHLERCCDLQSPAVTDIRVKINSLANNVKTKAQKSAQTQGNKNMLASIEKATSNLNESACDNDDGKSACDNDNDEGNDEVTIVTESMELNDAKDFHLSPNDECASGSLDTAKSEVVTERSRHVSSGLECVPDLAPKDADVGGSLLSDSMYQKLDVEVGTIEEEDEEKISQHILSRDPLNIDNQNADAPNQDAAETPSRKTKHVYSINSPTYQSEVSRRVEDCSFGATCKNFSHSHSHPHPLICGKETSLMNAISPLQGISSGCESPYPLSPAGYQSPYSPLSADASYYSPAQSSPAYSDAASSPSSFQSRQSPHSQPSHSPALSVLTSSLGSPARSLISSPTHLHTPPHHNLDAGSFSPLSNNVDSLSQFIGEADAETPEMNSQRTLFLTHSQSSPRFLSGTFSDVGGASCSSQTLPSSNYETTVFTQEVQIVSSPVYSSVDSDDDDNDEEEERENIDIVENGKQNKVSDSVNGDAEANFKIIKREEPAKKMLEKNISGYSQSQDVDEKSSISLSTQTQVLTKSKSVDSIWALKYSNKRPSSLSPDSSAERLFHDSCGKSWPSKRTKLNSSLPDSNSSSARTLQISLPSTEPTMSEEGLAFTATPHKNYENLNNSENMDSLSSDSVWKTHQTNAVMNAPNDGEIVVPRSSKVLKKFQKMISDPEPKTLAHSQKDFKRRASHSNSQTIDSNLTAYWSTELSLHADTSCRSPSDSLATKSTAAVNSQSCPSTRDVDMHRLTASSSFINQATESKRNTNSSVSKQGKGSTSNQKLKRTMRTTESNILILLSAISVKPETMAELVQEDFVRSLLHYIRASSAPLQRSCRILTRLFNNPLAFSKLLLYQAPALIVRFLILEDDGTFPAAMFCSEWKNQFGQVQRSRMNLSDFLSTQASDDSGGGSGSQASDFGRKLDFEFGSDAYSKAKSLGSGTHNTHRLFRHLFHSSGSLSIDSQDARDENVTFHPAEEIYRPGESRIEARVCTGLSFLRCFGALAMSSFGEGEIQHILQRGTLGDTLSLRISLLHMPIAWERMTRHHFSLKHQSTWDDILPILFMGNAPQEIREMILTVLSFNLHLDFPPKLALRILNMVSCPDTTKFKSSKEGGVSDLDKQLPPHLTQTLTATQQTHSSKTSPSKFGSPARGFSIQNSNCIRHQQLSSKNLSIPLIGSEAQALKDCEENTPESPSLFDEDEGEVNENNLQVKNLKHRKCPYWETVASHDIFFIINENSMTYKHGAVRAIMMRKSEVFSAMLGGAYVERLKQEIKLSDTKASSFECLIHYLHGCTCSTCSVLCCLTLNKSFTAQCNVANPVSEGKIVSLELVKDSPTIISSSAEIEEVEQTCSKVMRSGSGPHLGPESSRALSSDQTDCNHLLHNLSPQDKQAKGQRAFLGCSAASGQPSSAQSEQIHVFKALEELINTCSDVLALADRYLLTDLVTYITSALSHVCLYPHTWEDLFALACFYKLRPLAVDCMREALLAHVPVQDTAASLLDLEARGYKDQMIEALSLLLKSACIH</sequence>
<dbReference type="Gene3D" id="1.25.10.10">
    <property type="entry name" value="Leucine-rich Repeat Variant"/>
    <property type="match status" value="1"/>
</dbReference>
<feature type="compositionally biased region" description="Polar residues" evidence="1">
    <location>
        <begin position="1499"/>
        <end position="1522"/>
    </location>
</feature>
<dbReference type="Proteomes" id="UP000735302">
    <property type="component" value="Unassembled WGS sequence"/>
</dbReference>
<evidence type="ECO:0000256" key="1">
    <source>
        <dbReference type="SAM" id="MobiDB-lite"/>
    </source>
</evidence>
<name>A0AAV4DR91_9GAST</name>
<feature type="region of interest" description="Disordered" evidence="1">
    <location>
        <begin position="849"/>
        <end position="869"/>
    </location>
</feature>
<feature type="region of interest" description="Disordered" evidence="1">
    <location>
        <begin position="1452"/>
        <end position="1477"/>
    </location>
</feature>
<feature type="compositionally biased region" description="Polar residues" evidence="1">
    <location>
        <begin position="1256"/>
        <end position="1265"/>
    </location>
</feature>
<gene>
    <name evidence="3" type="ORF">PoB_007303400</name>
</gene>
<feature type="region of interest" description="Disordered" evidence="1">
    <location>
        <begin position="1292"/>
        <end position="1311"/>
    </location>
</feature>
<feature type="compositionally biased region" description="Basic and acidic residues" evidence="1">
    <location>
        <begin position="50"/>
        <end position="79"/>
    </location>
</feature>
<feature type="compositionally biased region" description="Low complexity" evidence="1">
    <location>
        <begin position="1082"/>
        <end position="1115"/>
    </location>
</feature>
<evidence type="ECO:0000259" key="2">
    <source>
        <dbReference type="Pfam" id="PF24768"/>
    </source>
</evidence>
<dbReference type="Gene3D" id="3.30.710.10">
    <property type="entry name" value="Potassium Channel Kv1.1, Chain A"/>
    <property type="match status" value="1"/>
</dbReference>
<feature type="region of interest" description="Disordered" evidence="1">
    <location>
        <begin position="1082"/>
        <end position="1150"/>
    </location>
</feature>
<feature type="region of interest" description="Disordered" evidence="1">
    <location>
        <begin position="1499"/>
        <end position="1567"/>
    </location>
</feature>
<feature type="compositionally biased region" description="Polar residues" evidence="1">
    <location>
        <begin position="1532"/>
        <end position="1563"/>
    </location>
</feature>
<evidence type="ECO:0000313" key="3">
    <source>
        <dbReference type="EMBL" id="GFO46529.1"/>
    </source>
</evidence>
<feature type="region of interest" description="Disordered" evidence="1">
    <location>
        <begin position="48"/>
        <end position="107"/>
    </location>
</feature>
<accession>A0AAV4DR91</accession>
<feature type="compositionally biased region" description="Basic and acidic residues" evidence="1">
    <location>
        <begin position="1454"/>
        <end position="1467"/>
    </location>
</feature>
<reference evidence="3 4" key="1">
    <citation type="journal article" date="2021" name="Elife">
        <title>Chloroplast acquisition without the gene transfer in kleptoplastic sea slugs, Plakobranchus ocellatus.</title>
        <authorList>
            <person name="Maeda T."/>
            <person name="Takahashi S."/>
            <person name="Yoshida T."/>
            <person name="Shimamura S."/>
            <person name="Takaki Y."/>
            <person name="Nagai Y."/>
            <person name="Toyoda A."/>
            <person name="Suzuki Y."/>
            <person name="Arimoto A."/>
            <person name="Ishii H."/>
            <person name="Satoh N."/>
            <person name="Nishiyama T."/>
            <person name="Hasebe M."/>
            <person name="Maruyama T."/>
            <person name="Minagawa J."/>
            <person name="Obokata J."/>
            <person name="Shigenobu S."/>
        </authorList>
    </citation>
    <scope>NUCLEOTIDE SEQUENCE [LARGE SCALE GENOMIC DNA]</scope>
</reference>
<feature type="compositionally biased region" description="Low complexity" evidence="1">
    <location>
        <begin position="972"/>
        <end position="986"/>
    </location>
</feature>
<dbReference type="SUPFAM" id="SSF54695">
    <property type="entry name" value="POZ domain"/>
    <property type="match status" value="1"/>
</dbReference>
<feature type="region of interest" description="Disordered" evidence="1">
    <location>
        <begin position="1229"/>
        <end position="1265"/>
    </location>
</feature>
<keyword evidence="4" id="KW-1185">Reference proteome</keyword>
<feature type="region of interest" description="Disordered" evidence="1">
    <location>
        <begin position="954"/>
        <end position="997"/>
    </location>
</feature>
<feature type="compositionally biased region" description="Basic and acidic residues" evidence="1">
    <location>
        <begin position="96"/>
        <end position="107"/>
    </location>
</feature>
<protein>
    <submittedName>
        <fullName evidence="3">Armadillo repeat-containing protein 5-like isoform x2</fullName>
    </submittedName>
</protein>
<feature type="region of interest" description="Disordered" evidence="1">
    <location>
        <begin position="1349"/>
        <end position="1375"/>
    </location>
</feature>
<feature type="compositionally biased region" description="Acidic residues" evidence="1">
    <location>
        <begin position="1235"/>
        <end position="1248"/>
    </location>
</feature>
<dbReference type="PANTHER" id="PTHR46601:SF1">
    <property type="entry name" value="ADF-H DOMAIN-CONTAINING PROTEIN"/>
    <property type="match status" value="1"/>
</dbReference>
<proteinExistence type="predicted"/>
<dbReference type="PANTHER" id="PTHR46601">
    <property type="entry name" value="ULP_PROTEASE DOMAIN-CONTAINING PROTEIN"/>
    <property type="match status" value="1"/>
</dbReference>
<organism evidence="3 4">
    <name type="scientific">Plakobranchus ocellatus</name>
    <dbReference type="NCBI Taxonomy" id="259542"/>
    <lineage>
        <taxon>Eukaryota</taxon>
        <taxon>Metazoa</taxon>
        <taxon>Spiralia</taxon>
        <taxon>Lophotrochozoa</taxon>
        <taxon>Mollusca</taxon>
        <taxon>Gastropoda</taxon>
        <taxon>Heterobranchia</taxon>
        <taxon>Euthyneura</taxon>
        <taxon>Panpulmonata</taxon>
        <taxon>Sacoglossa</taxon>
        <taxon>Placobranchoidea</taxon>
        <taxon>Plakobranchidae</taxon>
        <taxon>Plakobranchus</taxon>
    </lineage>
</organism>
<dbReference type="EMBL" id="BLXT01008186">
    <property type="protein sequence ID" value="GFO46529.1"/>
    <property type="molecule type" value="Genomic_DNA"/>
</dbReference>
<dbReference type="InterPro" id="IPR011333">
    <property type="entry name" value="SKP1/BTB/POZ_sf"/>
</dbReference>
<dbReference type="Pfam" id="PF24768">
    <property type="entry name" value="ARM_ARMC5"/>
    <property type="match status" value="1"/>
</dbReference>
<evidence type="ECO:0000313" key="4">
    <source>
        <dbReference type="Proteomes" id="UP000735302"/>
    </source>
</evidence>
<comment type="caution">
    <text evidence="3">The sequence shown here is derived from an EMBL/GenBank/DDBJ whole genome shotgun (WGS) entry which is preliminary data.</text>
</comment>
<dbReference type="InterPro" id="IPR055445">
    <property type="entry name" value="ARM_ARMC5"/>
</dbReference>
<feature type="compositionally biased region" description="Low complexity" evidence="1">
    <location>
        <begin position="1361"/>
        <end position="1372"/>
    </location>
</feature>
<feature type="domain" description="ARMC5-like ARM-repeats" evidence="2">
    <location>
        <begin position="584"/>
        <end position="792"/>
    </location>
</feature>